<evidence type="ECO:0000256" key="1">
    <source>
        <dbReference type="SAM" id="Phobius"/>
    </source>
</evidence>
<keyword evidence="1" id="KW-1133">Transmembrane helix</keyword>
<dbReference type="VEuPathDB" id="VectorBase:BGLAX_042384"/>
<accession>A0A2C9KLM6</accession>
<name>A0A2C9KLM6_BIOGL</name>
<evidence type="ECO:0000313" key="3">
    <source>
        <dbReference type="Proteomes" id="UP000076420"/>
    </source>
</evidence>
<evidence type="ECO:0000313" key="2">
    <source>
        <dbReference type="EnsemblMetazoa" id="BGLB021137-PA"/>
    </source>
</evidence>
<dbReference type="KEGG" id="bgt:106070002"/>
<keyword evidence="1" id="KW-0812">Transmembrane</keyword>
<organism evidence="2 3">
    <name type="scientific">Biomphalaria glabrata</name>
    <name type="common">Bloodfluke planorb</name>
    <name type="synonym">Freshwater snail</name>
    <dbReference type="NCBI Taxonomy" id="6526"/>
    <lineage>
        <taxon>Eukaryota</taxon>
        <taxon>Metazoa</taxon>
        <taxon>Spiralia</taxon>
        <taxon>Lophotrochozoa</taxon>
        <taxon>Mollusca</taxon>
        <taxon>Gastropoda</taxon>
        <taxon>Heterobranchia</taxon>
        <taxon>Euthyneura</taxon>
        <taxon>Panpulmonata</taxon>
        <taxon>Hygrophila</taxon>
        <taxon>Lymnaeoidea</taxon>
        <taxon>Planorbidae</taxon>
        <taxon>Biomphalaria</taxon>
    </lineage>
</organism>
<dbReference type="EnsemblMetazoa" id="BGLB021137-RA">
    <property type="protein sequence ID" value="BGLB021137-PA"/>
    <property type="gene ID" value="BGLB021137"/>
</dbReference>
<dbReference type="AlphaFoldDB" id="A0A2C9KLM6"/>
<reference evidence="2" key="1">
    <citation type="submission" date="2020-05" db="UniProtKB">
        <authorList>
            <consortium name="EnsemblMetazoa"/>
        </authorList>
    </citation>
    <scope>IDENTIFICATION</scope>
    <source>
        <strain evidence="2">BB02</strain>
    </source>
</reference>
<dbReference type="Proteomes" id="UP000076420">
    <property type="component" value="Unassembled WGS sequence"/>
</dbReference>
<sequence>MCGMVREILEFLCTVTCFGFISQSTMFLWILFIYLVSVNCQEFCKIGKRTTSCKYACRCVNQCDANGNCIGTPNSCSEGWFGQACQYRDVGLNATIESLPAARFRSNLPSTDCSSFSGLQYINLTWSKSVPFTWMRIRVFNQTSFKNISLSMTNSAINVSCNKIQIFEVDNQTLDIQCDIPVNITSLRLDGDIVQETCTVLVNGG</sequence>
<dbReference type="VEuPathDB" id="VectorBase:BGLB021137"/>
<keyword evidence="1" id="KW-0472">Membrane</keyword>
<protein>
    <submittedName>
        <fullName evidence="2">Uncharacterized protein</fullName>
    </submittedName>
</protein>
<proteinExistence type="predicted"/>
<feature type="transmembrane region" description="Helical" evidence="1">
    <location>
        <begin position="12"/>
        <end position="36"/>
    </location>
</feature>
<gene>
    <name evidence="2" type="primary">106070002</name>
</gene>